<protein>
    <submittedName>
        <fullName evidence="2">Uncharacterized protein</fullName>
    </submittedName>
</protein>
<evidence type="ECO:0000313" key="3">
    <source>
        <dbReference type="Proteomes" id="UP000798602"/>
    </source>
</evidence>
<evidence type="ECO:0000256" key="1">
    <source>
        <dbReference type="SAM" id="MobiDB-lite"/>
    </source>
</evidence>
<dbReference type="EMBL" id="JAABLM010000008">
    <property type="protein sequence ID" value="NBL65142.1"/>
    <property type="molecule type" value="Genomic_DNA"/>
</dbReference>
<name>A0ABW9ZCU5_9FLAO</name>
<proteinExistence type="predicted"/>
<keyword evidence="3" id="KW-1185">Reference proteome</keyword>
<feature type="compositionally biased region" description="Polar residues" evidence="1">
    <location>
        <begin position="35"/>
        <end position="57"/>
    </location>
</feature>
<organism evidence="2 3">
    <name type="scientific">Flavobacterium ichthyis</name>
    <dbReference type="NCBI Taxonomy" id="2698827"/>
    <lineage>
        <taxon>Bacteria</taxon>
        <taxon>Pseudomonadati</taxon>
        <taxon>Bacteroidota</taxon>
        <taxon>Flavobacteriia</taxon>
        <taxon>Flavobacteriales</taxon>
        <taxon>Flavobacteriaceae</taxon>
        <taxon>Flavobacterium</taxon>
    </lineage>
</organism>
<evidence type="ECO:0000313" key="2">
    <source>
        <dbReference type="EMBL" id="NBL65142.1"/>
    </source>
</evidence>
<feature type="region of interest" description="Disordered" evidence="1">
    <location>
        <begin position="1"/>
        <end position="71"/>
    </location>
</feature>
<accession>A0ABW9ZCU5</accession>
<dbReference type="RefSeq" id="WP_166536967.1">
    <property type="nucleotide sequence ID" value="NZ_JAABLM010000008.1"/>
</dbReference>
<dbReference type="Proteomes" id="UP000798602">
    <property type="component" value="Unassembled WGS sequence"/>
</dbReference>
<reference evidence="3" key="1">
    <citation type="submission" date="2020-01" db="EMBL/GenBank/DDBJ databases">
        <title>Sphingomonas sp. strain CSW-10.</title>
        <authorList>
            <person name="Chen W.-M."/>
        </authorList>
    </citation>
    <scope>NUCLEOTIDE SEQUENCE [LARGE SCALE GENOMIC DNA]</scope>
    <source>
        <strain evidence="3">NST-5</strain>
    </source>
</reference>
<comment type="caution">
    <text evidence="2">The sequence shown here is derived from an EMBL/GenBank/DDBJ whole genome shotgun (WGS) entry which is preliminary data.</text>
</comment>
<sequence length="71" mass="7854">MAKDNQTPAPKVSTEDSQKKMKDRNKPAEEHLDTGKNSGVTKNNSQGENSTENQKNLNGRLASDSKREDQP</sequence>
<gene>
    <name evidence="2" type="ORF">GV828_08020</name>
</gene>
<feature type="compositionally biased region" description="Basic and acidic residues" evidence="1">
    <location>
        <begin position="13"/>
        <end position="34"/>
    </location>
</feature>